<evidence type="ECO:0000256" key="4">
    <source>
        <dbReference type="PROSITE-ProRule" id="PRU00175"/>
    </source>
</evidence>
<dbReference type="Gene3D" id="3.30.40.10">
    <property type="entry name" value="Zinc/RING finger domain, C3HC4 (zinc finger)"/>
    <property type="match status" value="1"/>
</dbReference>
<dbReference type="Proteomes" id="UP000559256">
    <property type="component" value="Unassembled WGS sequence"/>
</dbReference>
<dbReference type="InterPro" id="IPR001841">
    <property type="entry name" value="Znf_RING"/>
</dbReference>
<keyword evidence="1" id="KW-0479">Metal-binding</keyword>
<evidence type="ECO:0000313" key="7">
    <source>
        <dbReference type="Proteomes" id="UP000559256"/>
    </source>
</evidence>
<gene>
    <name evidence="6" type="ORF">D9758_010093</name>
</gene>
<organism evidence="6 7">
    <name type="scientific">Tetrapyrgos nigripes</name>
    <dbReference type="NCBI Taxonomy" id="182062"/>
    <lineage>
        <taxon>Eukaryota</taxon>
        <taxon>Fungi</taxon>
        <taxon>Dikarya</taxon>
        <taxon>Basidiomycota</taxon>
        <taxon>Agaricomycotina</taxon>
        <taxon>Agaricomycetes</taxon>
        <taxon>Agaricomycetidae</taxon>
        <taxon>Agaricales</taxon>
        <taxon>Marasmiineae</taxon>
        <taxon>Marasmiaceae</taxon>
        <taxon>Tetrapyrgos</taxon>
    </lineage>
</organism>
<evidence type="ECO:0000256" key="2">
    <source>
        <dbReference type="ARBA" id="ARBA00022771"/>
    </source>
</evidence>
<dbReference type="SUPFAM" id="SSF57850">
    <property type="entry name" value="RING/U-box"/>
    <property type="match status" value="1"/>
</dbReference>
<keyword evidence="3" id="KW-0862">Zinc</keyword>
<evidence type="ECO:0000256" key="3">
    <source>
        <dbReference type="ARBA" id="ARBA00022833"/>
    </source>
</evidence>
<evidence type="ECO:0000313" key="6">
    <source>
        <dbReference type="EMBL" id="KAF5346923.1"/>
    </source>
</evidence>
<dbReference type="AlphaFoldDB" id="A0A8H5CSQ9"/>
<sequence length="151" mass="16816">MLIVRYLPCISDVRPSKLNGPALPEWLAMFVHSDVPSICVEYHNACCNICLEDFEEPPLVLKLQVDGVGGVDLMAEDDAIQASPKPLRQLTCGHVLHEECLPMFQSYDYNSTFKCPACRTKVWTPLPNPEQFSLLSPKVPCDTAHNNVSSD</sequence>
<dbReference type="PROSITE" id="PS50089">
    <property type="entry name" value="ZF_RING_2"/>
    <property type="match status" value="1"/>
</dbReference>
<evidence type="ECO:0000256" key="1">
    <source>
        <dbReference type="ARBA" id="ARBA00022723"/>
    </source>
</evidence>
<keyword evidence="2 4" id="KW-0863">Zinc-finger</keyword>
<dbReference type="OrthoDB" id="2623028at2759"/>
<protein>
    <recommendedName>
        <fullName evidence="5">RING-type domain-containing protein</fullName>
    </recommendedName>
</protein>
<dbReference type="GO" id="GO:0008270">
    <property type="term" value="F:zinc ion binding"/>
    <property type="evidence" value="ECO:0007669"/>
    <property type="project" value="UniProtKB-KW"/>
</dbReference>
<dbReference type="SMART" id="SM00184">
    <property type="entry name" value="RING"/>
    <property type="match status" value="1"/>
</dbReference>
<dbReference type="InterPro" id="IPR027370">
    <property type="entry name" value="Znf-RING_euk"/>
</dbReference>
<proteinExistence type="predicted"/>
<dbReference type="EMBL" id="JAACJM010000098">
    <property type="protein sequence ID" value="KAF5346923.1"/>
    <property type="molecule type" value="Genomic_DNA"/>
</dbReference>
<comment type="caution">
    <text evidence="6">The sequence shown here is derived from an EMBL/GenBank/DDBJ whole genome shotgun (WGS) entry which is preliminary data.</text>
</comment>
<reference evidence="6 7" key="1">
    <citation type="journal article" date="2020" name="ISME J.">
        <title>Uncovering the hidden diversity of litter-decomposition mechanisms in mushroom-forming fungi.</title>
        <authorList>
            <person name="Floudas D."/>
            <person name="Bentzer J."/>
            <person name="Ahren D."/>
            <person name="Johansson T."/>
            <person name="Persson P."/>
            <person name="Tunlid A."/>
        </authorList>
    </citation>
    <scope>NUCLEOTIDE SEQUENCE [LARGE SCALE GENOMIC DNA]</scope>
    <source>
        <strain evidence="6 7">CBS 291.85</strain>
    </source>
</reference>
<evidence type="ECO:0000259" key="5">
    <source>
        <dbReference type="PROSITE" id="PS50089"/>
    </source>
</evidence>
<name>A0A8H5CSQ9_9AGAR</name>
<dbReference type="InterPro" id="IPR013083">
    <property type="entry name" value="Znf_RING/FYVE/PHD"/>
</dbReference>
<feature type="domain" description="RING-type" evidence="5">
    <location>
        <begin position="47"/>
        <end position="119"/>
    </location>
</feature>
<keyword evidence="7" id="KW-1185">Reference proteome</keyword>
<accession>A0A8H5CSQ9</accession>
<dbReference type="Pfam" id="PF13445">
    <property type="entry name" value="zf-RING_UBOX"/>
    <property type="match status" value="1"/>
</dbReference>